<name>G4TZN2_SERID</name>
<accession>G4TZN2</accession>
<sequence>MEGLRIPANEFLTKPKWRLGVAHATHSFTSQMEEYKWVPQPTLFDSDSCVWHCVQPISRGPAAGPSTILAVYRPSTSSSVQQTQPGLTSLQHHKSHHALLRTGWRSSMSLESIHSTSSVGRQSLFGHAASSSGHGSQRIPASLEVYPEVDEKPHLRDILVLTAILVATGKDEWKSLPHSWDHQLTTPELVLARLTETYGPSHPSS</sequence>
<reference evidence="1 2" key="1">
    <citation type="journal article" date="2011" name="PLoS Pathog.">
        <title>Endophytic Life Strategies Decoded by Genome and Transcriptome Analyses of the Mutualistic Root Symbiont Piriformospora indica.</title>
        <authorList>
            <person name="Zuccaro A."/>
            <person name="Lahrmann U."/>
            <person name="Guldener U."/>
            <person name="Langen G."/>
            <person name="Pfiffi S."/>
            <person name="Biedenkopf D."/>
            <person name="Wong P."/>
            <person name="Samans B."/>
            <person name="Grimm C."/>
            <person name="Basiewicz M."/>
            <person name="Murat C."/>
            <person name="Martin F."/>
            <person name="Kogel K.H."/>
        </authorList>
    </citation>
    <scope>NUCLEOTIDE SEQUENCE [LARGE SCALE GENOMIC DNA]</scope>
    <source>
        <strain evidence="1 2">DSM 11827</strain>
    </source>
</reference>
<dbReference type="EMBL" id="CAFZ01000991">
    <property type="protein sequence ID" value="CCA76775.1"/>
    <property type="molecule type" value="Genomic_DNA"/>
</dbReference>
<comment type="caution">
    <text evidence="1">The sequence shown here is derived from an EMBL/GenBank/DDBJ whole genome shotgun (WGS) entry which is preliminary data.</text>
</comment>
<dbReference type="AlphaFoldDB" id="G4TZN2"/>
<protein>
    <submittedName>
        <fullName evidence="1">Uncharacterized protein</fullName>
    </submittedName>
</protein>
<organism evidence="1 2">
    <name type="scientific">Serendipita indica (strain DSM 11827)</name>
    <name type="common">Root endophyte fungus</name>
    <name type="synonym">Piriformospora indica</name>
    <dbReference type="NCBI Taxonomy" id="1109443"/>
    <lineage>
        <taxon>Eukaryota</taxon>
        <taxon>Fungi</taxon>
        <taxon>Dikarya</taxon>
        <taxon>Basidiomycota</taxon>
        <taxon>Agaricomycotina</taxon>
        <taxon>Agaricomycetes</taxon>
        <taxon>Sebacinales</taxon>
        <taxon>Serendipitaceae</taxon>
        <taxon>Serendipita</taxon>
    </lineage>
</organism>
<keyword evidence="2" id="KW-1185">Reference proteome</keyword>
<dbReference type="Proteomes" id="UP000007148">
    <property type="component" value="Unassembled WGS sequence"/>
</dbReference>
<proteinExistence type="predicted"/>
<gene>
    <name evidence="1" type="ORF">PIIN_10762</name>
</gene>
<dbReference type="InParanoid" id="G4TZN2"/>
<dbReference type="OrthoDB" id="5580454at2759"/>
<evidence type="ECO:0000313" key="1">
    <source>
        <dbReference type="EMBL" id="CCA76775.1"/>
    </source>
</evidence>
<dbReference type="HOGENOM" id="CLU_1337965_0_0_1"/>
<evidence type="ECO:0000313" key="2">
    <source>
        <dbReference type="Proteomes" id="UP000007148"/>
    </source>
</evidence>